<evidence type="ECO:0000313" key="12">
    <source>
        <dbReference type="Proteomes" id="UP001497382"/>
    </source>
</evidence>
<protein>
    <recommendedName>
        <fullName evidence="10">G-protein coupled receptors family 1 profile domain-containing protein</fullName>
    </recommendedName>
</protein>
<evidence type="ECO:0000256" key="7">
    <source>
        <dbReference type="ARBA" id="ARBA00023170"/>
    </source>
</evidence>
<dbReference type="Gene3D" id="1.20.1070.10">
    <property type="entry name" value="Rhodopsin 7-helix transmembrane proteins"/>
    <property type="match status" value="1"/>
</dbReference>
<reference evidence="11 12" key="1">
    <citation type="submission" date="2024-04" db="EMBL/GenBank/DDBJ databases">
        <authorList>
            <person name="Rising A."/>
            <person name="Reimegard J."/>
            <person name="Sonavane S."/>
            <person name="Akerstrom W."/>
            <person name="Nylinder S."/>
            <person name="Hedman E."/>
            <person name="Kallberg Y."/>
        </authorList>
    </citation>
    <scope>NUCLEOTIDE SEQUENCE [LARGE SCALE GENOMIC DNA]</scope>
</reference>
<accession>A0AAV2ABS8</accession>
<comment type="similarity">
    <text evidence="2">Belongs to the G-protein coupled receptor 1 family.</text>
</comment>
<sequence>MLVEAKTHTATACGPEEINKEQHMTDQNILFLPSIAGGKDAWSRNRIPSSVAVVIAFFICWAPFHAQRLMAVYITEPTEADYEIYSYLTNVSGVCYYVSATINPILYSILSLKFRHAFRDTLGRCLGRGSALRRRDRHRTMSFFNSTLKSGLEMTEDFTIVSEVPGHDHSQINHNGGHSTGRKNTRLSMVKNMDLMDGNFSNNRPAKKTSSTISNASMQMVEAFDDSNISEYIDQMKETQT</sequence>
<comment type="caution">
    <text evidence="11">The sequence shown here is derived from an EMBL/GenBank/DDBJ whole genome shotgun (WGS) entry which is preliminary data.</text>
</comment>
<evidence type="ECO:0000256" key="4">
    <source>
        <dbReference type="ARBA" id="ARBA00022989"/>
    </source>
</evidence>
<dbReference type="InterPro" id="IPR017452">
    <property type="entry name" value="GPCR_Rhodpsn_7TM"/>
</dbReference>
<keyword evidence="12" id="KW-1185">Reference proteome</keyword>
<gene>
    <name evidence="11" type="ORF">LARSCL_LOCUS11558</name>
</gene>
<dbReference type="PROSITE" id="PS50262">
    <property type="entry name" value="G_PROTEIN_RECEP_F1_2"/>
    <property type="match status" value="1"/>
</dbReference>
<dbReference type="Pfam" id="PF00001">
    <property type="entry name" value="7tm_1"/>
    <property type="match status" value="1"/>
</dbReference>
<evidence type="ECO:0000256" key="6">
    <source>
        <dbReference type="ARBA" id="ARBA00023136"/>
    </source>
</evidence>
<keyword evidence="5" id="KW-0297">G-protein coupled receptor</keyword>
<dbReference type="Proteomes" id="UP001497382">
    <property type="component" value="Unassembled WGS sequence"/>
</dbReference>
<evidence type="ECO:0000256" key="8">
    <source>
        <dbReference type="ARBA" id="ARBA00023224"/>
    </source>
</evidence>
<keyword evidence="7" id="KW-0675">Receptor</keyword>
<comment type="subcellular location">
    <subcellularLocation>
        <location evidence="1">Membrane</location>
        <topology evidence="1">Multi-pass membrane protein</topology>
    </subcellularLocation>
</comment>
<dbReference type="InterPro" id="IPR000276">
    <property type="entry name" value="GPCR_Rhodpsn"/>
</dbReference>
<proteinExistence type="inferred from homology"/>
<evidence type="ECO:0000256" key="3">
    <source>
        <dbReference type="ARBA" id="ARBA00022692"/>
    </source>
</evidence>
<evidence type="ECO:0000259" key="10">
    <source>
        <dbReference type="PROSITE" id="PS50262"/>
    </source>
</evidence>
<dbReference type="GO" id="GO:0008188">
    <property type="term" value="F:neuropeptide receptor activity"/>
    <property type="evidence" value="ECO:0007669"/>
    <property type="project" value="TreeGrafter"/>
</dbReference>
<evidence type="ECO:0000256" key="5">
    <source>
        <dbReference type="ARBA" id="ARBA00023040"/>
    </source>
</evidence>
<keyword evidence="4 9" id="KW-1133">Transmembrane helix</keyword>
<evidence type="ECO:0000256" key="1">
    <source>
        <dbReference type="ARBA" id="ARBA00004141"/>
    </source>
</evidence>
<keyword evidence="3 9" id="KW-0812">Transmembrane</keyword>
<feature type="domain" description="G-protein coupled receptors family 1 profile" evidence="10">
    <location>
        <begin position="1"/>
        <end position="107"/>
    </location>
</feature>
<dbReference type="SUPFAM" id="SSF81321">
    <property type="entry name" value="Family A G protein-coupled receptor-like"/>
    <property type="match status" value="1"/>
</dbReference>
<keyword evidence="8" id="KW-0807">Transducer</keyword>
<feature type="transmembrane region" description="Helical" evidence="9">
    <location>
        <begin position="84"/>
        <end position="110"/>
    </location>
</feature>
<name>A0AAV2ABS8_9ARAC</name>
<keyword evidence="6 9" id="KW-0472">Membrane</keyword>
<dbReference type="PRINTS" id="PR00237">
    <property type="entry name" value="GPCRRHODOPSN"/>
</dbReference>
<feature type="transmembrane region" description="Helical" evidence="9">
    <location>
        <begin position="47"/>
        <end position="64"/>
    </location>
</feature>
<dbReference type="AlphaFoldDB" id="A0AAV2ABS8"/>
<dbReference type="GO" id="GO:0005886">
    <property type="term" value="C:plasma membrane"/>
    <property type="evidence" value="ECO:0007669"/>
    <property type="project" value="TreeGrafter"/>
</dbReference>
<evidence type="ECO:0000313" key="11">
    <source>
        <dbReference type="EMBL" id="CAL1281423.1"/>
    </source>
</evidence>
<dbReference type="PANTHER" id="PTHR24243">
    <property type="entry name" value="G-PROTEIN COUPLED RECEPTOR"/>
    <property type="match status" value="1"/>
</dbReference>
<evidence type="ECO:0000256" key="9">
    <source>
        <dbReference type="SAM" id="Phobius"/>
    </source>
</evidence>
<organism evidence="11 12">
    <name type="scientific">Larinioides sclopetarius</name>
    <dbReference type="NCBI Taxonomy" id="280406"/>
    <lineage>
        <taxon>Eukaryota</taxon>
        <taxon>Metazoa</taxon>
        <taxon>Ecdysozoa</taxon>
        <taxon>Arthropoda</taxon>
        <taxon>Chelicerata</taxon>
        <taxon>Arachnida</taxon>
        <taxon>Araneae</taxon>
        <taxon>Araneomorphae</taxon>
        <taxon>Entelegynae</taxon>
        <taxon>Araneoidea</taxon>
        <taxon>Araneidae</taxon>
        <taxon>Larinioides</taxon>
    </lineage>
</organism>
<evidence type="ECO:0000256" key="2">
    <source>
        <dbReference type="ARBA" id="ARBA00010663"/>
    </source>
</evidence>
<dbReference type="EMBL" id="CAXIEN010000143">
    <property type="protein sequence ID" value="CAL1281423.1"/>
    <property type="molecule type" value="Genomic_DNA"/>
</dbReference>
<dbReference type="PANTHER" id="PTHR24243:SF208">
    <property type="entry name" value="PYROKININ-1 RECEPTOR"/>
    <property type="match status" value="1"/>
</dbReference>